<protein>
    <submittedName>
        <fullName evidence="7">Guanylate kinase</fullName>
    </submittedName>
</protein>
<dbReference type="SMART" id="SM00072">
    <property type="entry name" value="GuKc"/>
    <property type="match status" value="1"/>
</dbReference>
<dbReference type="STRING" id="1423802.FC56_GL000869"/>
<reference evidence="7 8" key="1">
    <citation type="journal article" date="2015" name="Genome Announc.">
        <title>Expanding the biotechnology potential of lactobacilli through comparative genomics of 213 strains and associated genera.</title>
        <authorList>
            <person name="Sun Z."/>
            <person name="Harris H.M."/>
            <person name="McCann A."/>
            <person name="Guo C."/>
            <person name="Argimon S."/>
            <person name="Zhang W."/>
            <person name="Yang X."/>
            <person name="Jeffery I.B."/>
            <person name="Cooney J.C."/>
            <person name="Kagawa T.F."/>
            <person name="Liu W."/>
            <person name="Song Y."/>
            <person name="Salvetti E."/>
            <person name="Wrobel A."/>
            <person name="Rasinkangas P."/>
            <person name="Parkhill J."/>
            <person name="Rea M.C."/>
            <person name="O'Sullivan O."/>
            <person name="Ritari J."/>
            <person name="Douillard F.P."/>
            <person name="Paul Ross R."/>
            <person name="Yang R."/>
            <person name="Briner A.E."/>
            <person name="Felis G.E."/>
            <person name="de Vos W.M."/>
            <person name="Barrangou R."/>
            <person name="Klaenhammer T.R."/>
            <person name="Caufield P.W."/>
            <person name="Cui Y."/>
            <person name="Zhang H."/>
            <person name="O'Toole P.W."/>
        </authorList>
    </citation>
    <scope>NUCLEOTIDE SEQUENCE [LARGE SCALE GENOMIC DNA]</scope>
    <source>
        <strain evidence="7 8">DSM 24302</strain>
    </source>
</reference>
<evidence type="ECO:0000256" key="2">
    <source>
        <dbReference type="ARBA" id="ARBA00005790"/>
    </source>
</evidence>
<evidence type="ECO:0000256" key="5">
    <source>
        <dbReference type="ARBA" id="ARBA00048594"/>
    </source>
</evidence>
<dbReference type="AlphaFoldDB" id="A0A0R2CU78"/>
<sequence>MKRLVYVITGAAGSGKTSVQRYLIQKYHMSKVITHTTRAPRQNEQDGVDYYFENPATFAQNHYLEQVQYSNNQYGSSYEGIERAWQGSSDAVIVLDTKGAITYANQLGDQAVIIYMQVAALNELADRMEKRGDSPELIKQRLVSPENQRDLQLPQELVGKAHVINNVDWETTKMRVDQVVAETREIKD</sequence>
<dbReference type="InterPro" id="IPR027417">
    <property type="entry name" value="P-loop_NTPase"/>
</dbReference>
<dbReference type="RefSeq" id="WP_056978642.1">
    <property type="nucleotide sequence ID" value="NZ_AYZR01000009.1"/>
</dbReference>
<comment type="similarity">
    <text evidence="2">Belongs to the guanylate kinase family.</text>
</comment>
<evidence type="ECO:0000313" key="7">
    <source>
        <dbReference type="EMBL" id="KRM93204.1"/>
    </source>
</evidence>
<dbReference type="Gene3D" id="3.40.50.300">
    <property type="entry name" value="P-loop containing nucleotide triphosphate hydrolases"/>
    <property type="match status" value="1"/>
</dbReference>
<dbReference type="PROSITE" id="PS50052">
    <property type="entry name" value="GUANYLATE_KINASE_2"/>
    <property type="match status" value="1"/>
</dbReference>
<comment type="caution">
    <text evidence="7">The sequence shown here is derived from an EMBL/GenBank/DDBJ whole genome shotgun (WGS) entry which is preliminary data.</text>
</comment>
<evidence type="ECO:0000256" key="3">
    <source>
        <dbReference type="ARBA" id="ARBA00022679"/>
    </source>
</evidence>
<comment type="catalytic activity">
    <reaction evidence="5">
        <text>GMP + ATP = GDP + ADP</text>
        <dbReference type="Rhea" id="RHEA:20780"/>
        <dbReference type="ChEBI" id="CHEBI:30616"/>
        <dbReference type="ChEBI" id="CHEBI:58115"/>
        <dbReference type="ChEBI" id="CHEBI:58189"/>
        <dbReference type="ChEBI" id="CHEBI:456216"/>
        <dbReference type="EC" id="2.7.4.8"/>
    </reaction>
</comment>
<accession>A0A0R2CU78</accession>
<dbReference type="PANTHER" id="PTHR23117:SF13">
    <property type="entry name" value="GUANYLATE KINASE"/>
    <property type="match status" value="1"/>
</dbReference>
<name>A0A0R2CU78_9LACO</name>
<dbReference type="Pfam" id="PF00625">
    <property type="entry name" value="Guanylate_kin"/>
    <property type="match status" value="1"/>
</dbReference>
<dbReference type="PATRIC" id="fig|1423802.4.peg.882"/>
<keyword evidence="8" id="KW-1185">Reference proteome</keyword>
<organism evidence="7 8">
    <name type="scientific">Lentilactobacillus senioris DSM 24302 = JCM 17472</name>
    <dbReference type="NCBI Taxonomy" id="1423802"/>
    <lineage>
        <taxon>Bacteria</taxon>
        <taxon>Bacillati</taxon>
        <taxon>Bacillota</taxon>
        <taxon>Bacilli</taxon>
        <taxon>Lactobacillales</taxon>
        <taxon>Lactobacillaceae</taxon>
        <taxon>Lentilactobacillus</taxon>
    </lineage>
</organism>
<keyword evidence="3" id="KW-0808">Transferase</keyword>
<dbReference type="InterPro" id="IPR008144">
    <property type="entry name" value="Guanylate_kin-like_dom"/>
</dbReference>
<evidence type="ECO:0000313" key="8">
    <source>
        <dbReference type="Proteomes" id="UP000051256"/>
    </source>
</evidence>
<dbReference type="Proteomes" id="UP000051256">
    <property type="component" value="Unassembled WGS sequence"/>
</dbReference>
<gene>
    <name evidence="7" type="ORF">FC56_GL000869</name>
</gene>
<keyword evidence="4 7" id="KW-0418">Kinase</keyword>
<dbReference type="PANTHER" id="PTHR23117">
    <property type="entry name" value="GUANYLATE KINASE-RELATED"/>
    <property type="match status" value="1"/>
</dbReference>
<evidence type="ECO:0000256" key="4">
    <source>
        <dbReference type="ARBA" id="ARBA00022777"/>
    </source>
</evidence>
<dbReference type="GO" id="GO:0005829">
    <property type="term" value="C:cytosol"/>
    <property type="evidence" value="ECO:0007669"/>
    <property type="project" value="TreeGrafter"/>
</dbReference>
<proteinExistence type="inferred from homology"/>
<dbReference type="InterPro" id="IPR008145">
    <property type="entry name" value="GK/Ca_channel_bsu"/>
</dbReference>
<feature type="domain" description="Guanylate kinase-like" evidence="6">
    <location>
        <begin position="3"/>
        <end position="181"/>
    </location>
</feature>
<dbReference type="SUPFAM" id="SSF52540">
    <property type="entry name" value="P-loop containing nucleoside triphosphate hydrolases"/>
    <property type="match status" value="1"/>
</dbReference>
<evidence type="ECO:0000259" key="6">
    <source>
        <dbReference type="PROSITE" id="PS50052"/>
    </source>
</evidence>
<comment type="function">
    <text evidence="1">Essential for recycling GMP and indirectly, cGMP.</text>
</comment>
<dbReference type="EMBL" id="AYZR01000009">
    <property type="protein sequence ID" value="KRM93204.1"/>
    <property type="molecule type" value="Genomic_DNA"/>
</dbReference>
<evidence type="ECO:0000256" key="1">
    <source>
        <dbReference type="ARBA" id="ARBA00003531"/>
    </source>
</evidence>
<dbReference type="GO" id="GO:0004385">
    <property type="term" value="F:GMP kinase activity"/>
    <property type="evidence" value="ECO:0007669"/>
    <property type="project" value="UniProtKB-EC"/>
</dbReference>